<keyword evidence="5 6" id="KW-0472">Membrane</keyword>
<evidence type="ECO:0000256" key="2">
    <source>
        <dbReference type="ARBA" id="ARBA00004243"/>
    </source>
</evidence>
<comment type="subcellular location">
    <subcellularLocation>
        <location evidence="2">Mitochondrion inner membrane</location>
        <topology evidence="2">Single-pass membrane protein</topology>
        <orientation evidence="2">Intermembrane side</orientation>
    </subcellularLocation>
</comment>
<dbReference type="OrthoDB" id="1704689at2759"/>
<dbReference type="PIRSF" id="PIRSF005413">
    <property type="entry name" value="COX11"/>
    <property type="match status" value="1"/>
</dbReference>
<dbReference type="NCBIfam" id="NF003465">
    <property type="entry name" value="PRK05089.1"/>
    <property type="match status" value="1"/>
</dbReference>
<dbReference type="STRING" id="88036.D8S2S1"/>
<dbReference type="SUPFAM" id="SSF110111">
    <property type="entry name" value="Ctag/Cox11"/>
    <property type="match status" value="1"/>
</dbReference>
<comment type="function">
    <text evidence="1">Exerts its effect at some terminal stage of cytochrome c oxidase synthesis, probably by being involved in the insertion of the copper B into subunit I.</text>
</comment>
<dbReference type="Gene3D" id="2.60.370.10">
    <property type="entry name" value="Ctag/Cox11"/>
    <property type="match status" value="1"/>
</dbReference>
<dbReference type="eggNOG" id="KOG2540">
    <property type="taxonomic scope" value="Eukaryota"/>
</dbReference>
<dbReference type="Pfam" id="PF04442">
    <property type="entry name" value="CtaG_Cox11"/>
    <property type="match status" value="1"/>
</dbReference>
<feature type="non-terminal residue" evidence="7">
    <location>
        <position position="1"/>
    </location>
</feature>
<feature type="transmembrane region" description="Helical" evidence="6">
    <location>
        <begin position="6"/>
        <end position="27"/>
    </location>
</feature>
<dbReference type="FunFam" id="2.60.370.10:FF:000001">
    <property type="entry name" value="COX11 cytochrome c oxidase assembly homolog"/>
    <property type="match status" value="1"/>
</dbReference>
<evidence type="ECO:0000313" key="8">
    <source>
        <dbReference type="Proteomes" id="UP000001514"/>
    </source>
</evidence>
<dbReference type="FunCoup" id="D8S2S1">
    <property type="interactions" value="4202"/>
</dbReference>
<protein>
    <recommendedName>
        <fullName evidence="9">Cytochrome c oxidase assembly protein CtaG/Cox11</fullName>
    </recommendedName>
</protein>
<dbReference type="InterPro" id="IPR007533">
    <property type="entry name" value="Cyt_c_oxidase_assmbl_CtaG"/>
</dbReference>
<proteinExistence type="inferred from homology"/>
<keyword evidence="4 6" id="KW-1133">Transmembrane helix</keyword>
<evidence type="ECO:0008006" key="9">
    <source>
        <dbReference type="Google" id="ProtNLM"/>
    </source>
</evidence>
<dbReference type="HAMAP" id="MF_00155">
    <property type="entry name" value="CtaG"/>
    <property type="match status" value="1"/>
</dbReference>
<dbReference type="EMBL" id="GL377600">
    <property type="protein sequence ID" value="EFJ20977.1"/>
    <property type="molecule type" value="Genomic_DNA"/>
</dbReference>
<dbReference type="KEGG" id="smo:SELMODRAFT_107801"/>
<organism evidence="8">
    <name type="scientific">Selaginella moellendorffii</name>
    <name type="common">Spikemoss</name>
    <dbReference type="NCBI Taxonomy" id="88036"/>
    <lineage>
        <taxon>Eukaryota</taxon>
        <taxon>Viridiplantae</taxon>
        <taxon>Streptophyta</taxon>
        <taxon>Embryophyta</taxon>
        <taxon>Tracheophyta</taxon>
        <taxon>Lycopodiopsida</taxon>
        <taxon>Selaginellales</taxon>
        <taxon>Selaginellaceae</taxon>
        <taxon>Selaginella</taxon>
    </lineage>
</organism>
<evidence type="ECO:0000256" key="5">
    <source>
        <dbReference type="ARBA" id="ARBA00023136"/>
    </source>
</evidence>
<keyword evidence="8" id="KW-1185">Reference proteome</keyword>
<evidence type="ECO:0000256" key="1">
    <source>
        <dbReference type="ARBA" id="ARBA00004007"/>
    </source>
</evidence>
<dbReference type="Gramene" id="EFJ20977">
    <property type="protein sequence ID" value="EFJ20977"/>
    <property type="gene ID" value="SELMODRAFT_107801"/>
</dbReference>
<gene>
    <name evidence="7" type="ORF">SELMODRAFT_107801</name>
</gene>
<sequence length="180" mass="20528">KTQTTLMYLSAVVIGMVGLTYASVPLYRRFCQATGYGGTIQRKESVEEKIARHAKEDAPVTREIVVQFNTDVSDKLQWRFTPCQRTVKVRPGESSLAFFTAENLSSEPITGVSTYNVVPMQAAVYFNKIQCFCFEEQRLQPGEKIDMPVFFYVDPEFATDPRMDDITNLVLSYTFFKVDE</sequence>
<dbReference type="Proteomes" id="UP000001514">
    <property type="component" value="Unassembled WGS sequence"/>
</dbReference>
<dbReference type="GO" id="GO:0005743">
    <property type="term" value="C:mitochondrial inner membrane"/>
    <property type="evidence" value="ECO:0000318"/>
    <property type="project" value="GO_Central"/>
</dbReference>
<dbReference type="PANTHER" id="PTHR21320">
    <property type="entry name" value="CYTOCHROME C OXIDASE ASSEMBLY PROTEIN COX11-RELATED"/>
    <property type="match status" value="1"/>
</dbReference>
<evidence type="ECO:0000256" key="3">
    <source>
        <dbReference type="ARBA" id="ARBA00022692"/>
    </source>
</evidence>
<evidence type="ECO:0000313" key="7">
    <source>
        <dbReference type="EMBL" id="EFJ20977.1"/>
    </source>
</evidence>
<dbReference type="AlphaFoldDB" id="D8S2S1"/>
<keyword evidence="3 6" id="KW-0812">Transmembrane</keyword>
<dbReference type="InterPro" id="IPR023471">
    <property type="entry name" value="CtaG/Cox11_dom_sf"/>
</dbReference>
<dbReference type="PANTHER" id="PTHR21320:SF3">
    <property type="entry name" value="CYTOCHROME C OXIDASE ASSEMBLY PROTEIN COX11, MITOCHONDRIAL-RELATED"/>
    <property type="match status" value="1"/>
</dbReference>
<accession>D8S2S1</accession>
<dbReference type="GO" id="GO:0005507">
    <property type="term" value="F:copper ion binding"/>
    <property type="evidence" value="ECO:0007669"/>
    <property type="project" value="InterPro"/>
</dbReference>
<dbReference type="OMA" id="GWRWSHR"/>
<dbReference type="HOGENOM" id="CLU_045000_5_3_1"/>
<reference evidence="7 8" key="1">
    <citation type="journal article" date="2011" name="Science">
        <title>The Selaginella genome identifies genetic changes associated with the evolution of vascular plants.</title>
        <authorList>
            <person name="Banks J.A."/>
            <person name="Nishiyama T."/>
            <person name="Hasebe M."/>
            <person name="Bowman J.L."/>
            <person name="Gribskov M."/>
            <person name="dePamphilis C."/>
            <person name="Albert V.A."/>
            <person name="Aono N."/>
            <person name="Aoyama T."/>
            <person name="Ambrose B.A."/>
            <person name="Ashton N.W."/>
            <person name="Axtell M.J."/>
            <person name="Barker E."/>
            <person name="Barker M.S."/>
            <person name="Bennetzen J.L."/>
            <person name="Bonawitz N.D."/>
            <person name="Chapple C."/>
            <person name="Cheng C."/>
            <person name="Correa L.G."/>
            <person name="Dacre M."/>
            <person name="DeBarry J."/>
            <person name="Dreyer I."/>
            <person name="Elias M."/>
            <person name="Engstrom E.M."/>
            <person name="Estelle M."/>
            <person name="Feng L."/>
            <person name="Finet C."/>
            <person name="Floyd S.K."/>
            <person name="Frommer W.B."/>
            <person name="Fujita T."/>
            <person name="Gramzow L."/>
            <person name="Gutensohn M."/>
            <person name="Harholt J."/>
            <person name="Hattori M."/>
            <person name="Heyl A."/>
            <person name="Hirai T."/>
            <person name="Hiwatashi Y."/>
            <person name="Ishikawa M."/>
            <person name="Iwata M."/>
            <person name="Karol K.G."/>
            <person name="Koehler B."/>
            <person name="Kolukisaoglu U."/>
            <person name="Kubo M."/>
            <person name="Kurata T."/>
            <person name="Lalonde S."/>
            <person name="Li K."/>
            <person name="Li Y."/>
            <person name="Litt A."/>
            <person name="Lyons E."/>
            <person name="Manning G."/>
            <person name="Maruyama T."/>
            <person name="Michael T.P."/>
            <person name="Mikami K."/>
            <person name="Miyazaki S."/>
            <person name="Morinaga S."/>
            <person name="Murata T."/>
            <person name="Mueller-Roeber B."/>
            <person name="Nelson D.R."/>
            <person name="Obara M."/>
            <person name="Oguri Y."/>
            <person name="Olmstead R.G."/>
            <person name="Onodera N."/>
            <person name="Petersen B.L."/>
            <person name="Pils B."/>
            <person name="Prigge M."/>
            <person name="Rensing S.A."/>
            <person name="Riano-Pachon D.M."/>
            <person name="Roberts A.W."/>
            <person name="Sato Y."/>
            <person name="Scheller H.V."/>
            <person name="Schulz B."/>
            <person name="Schulz C."/>
            <person name="Shakirov E.V."/>
            <person name="Shibagaki N."/>
            <person name="Shinohara N."/>
            <person name="Shippen D.E."/>
            <person name="Soerensen I."/>
            <person name="Sotooka R."/>
            <person name="Sugimoto N."/>
            <person name="Sugita M."/>
            <person name="Sumikawa N."/>
            <person name="Tanurdzic M."/>
            <person name="Theissen G."/>
            <person name="Ulvskov P."/>
            <person name="Wakazuki S."/>
            <person name="Weng J.K."/>
            <person name="Willats W.W."/>
            <person name="Wipf D."/>
            <person name="Wolf P.G."/>
            <person name="Yang L."/>
            <person name="Zimmer A.D."/>
            <person name="Zhu Q."/>
            <person name="Mitros T."/>
            <person name="Hellsten U."/>
            <person name="Loque D."/>
            <person name="Otillar R."/>
            <person name="Salamov A."/>
            <person name="Schmutz J."/>
            <person name="Shapiro H."/>
            <person name="Lindquist E."/>
            <person name="Lucas S."/>
            <person name="Rokhsar D."/>
            <person name="Grigoriev I.V."/>
        </authorList>
    </citation>
    <scope>NUCLEOTIDE SEQUENCE [LARGE SCALE GENOMIC DNA]</scope>
</reference>
<evidence type="ECO:0000256" key="6">
    <source>
        <dbReference type="SAM" id="Phobius"/>
    </source>
</evidence>
<dbReference type="InParanoid" id="D8S2S1"/>
<evidence type="ECO:0000256" key="4">
    <source>
        <dbReference type="ARBA" id="ARBA00022989"/>
    </source>
</evidence>
<name>D8S2S1_SELML</name>